<dbReference type="EMBL" id="SNZE01000057">
    <property type="protein sequence ID" value="TDR27011.1"/>
    <property type="molecule type" value="Genomic_DNA"/>
</dbReference>
<sequence>MILLKYIPVLIAASMFGCASQNDDSRRLGYSIQAFLDGWADFATKCNSMSQVWLHIIGIFALVFFGVLVLILIWQTNGAKQWRLLNAAQQHYDNSEALRAMTHKMNEEARLQLQEANQTLMDLYASIKNAEEELLLLLE</sequence>
<dbReference type="PROSITE" id="PS51257">
    <property type="entry name" value="PROKAR_LIPOPROTEIN"/>
    <property type="match status" value="1"/>
</dbReference>
<keyword evidence="4" id="KW-1185">Reference proteome</keyword>
<feature type="coiled-coil region" evidence="1">
    <location>
        <begin position="106"/>
        <end position="133"/>
    </location>
</feature>
<keyword evidence="2" id="KW-0472">Membrane</keyword>
<keyword evidence="2" id="KW-0812">Transmembrane</keyword>
<evidence type="ECO:0000256" key="2">
    <source>
        <dbReference type="SAM" id="Phobius"/>
    </source>
</evidence>
<comment type="caution">
    <text evidence="3">The sequence shown here is derived from an EMBL/GenBank/DDBJ whole genome shotgun (WGS) entry which is preliminary data.</text>
</comment>
<keyword evidence="1" id="KW-0175">Coiled coil</keyword>
<feature type="transmembrane region" description="Helical" evidence="2">
    <location>
        <begin position="52"/>
        <end position="74"/>
    </location>
</feature>
<evidence type="ECO:0000313" key="4">
    <source>
        <dbReference type="Proteomes" id="UP000294480"/>
    </source>
</evidence>
<gene>
    <name evidence="3" type="ORF">DFR44_1574</name>
</gene>
<organism evidence="3 4">
    <name type="scientific">Hydromonas duriensis</name>
    <dbReference type="NCBI Taxonomy" id="1527608"/>
    <lineage>
        <taxon>Bacteria</taxon>
        <taxon>Pseudomonadati</taxon>
        <taxon>Pseudomonadota</taxon>
        <taxon>Betaproteobacteria</taxon>
        <taxon>Burkholderiales</taxon>
        <taxon>Burkholderiaceae</taxon>
        <taxon>Hydromonas</taxon>
    </lineage>
</organism>
<protein>
    <submittedName>
        <fullName evidence="3">Uncharacterized protein</fullName>
    </submittedName>
</protein>
<reference evidence="3 4" key="1">
    <citation type="submission" date="2019-03" db="EMBL/GenBank/DDBJ databases">
        <title>Genomic Encyclopedia of Type Strains, Phase IV (KMG-IV): sequencing the most valuable type-strain genomes for metagenomic binning, comparative biology and taxonomic classification.</title>
        <authorList>
            <person name="Goeker M."/>
        </authorList>
    </citation>
    <scope>NUCLEOTIDE SEQUENCE [LARGE SCALE GENOMIC DNA]</scope>
    <source>
        <strain evidence="3 4">DSM 102852</strain>
    </source>
</reference>
<dbReference type="AlphaFoldDB" id="A0A4R6XZP1"/>
<evidence type="ECO:0000256" key="1">
    <source>
        <dbReference type="SAM" id="Coils"/>
    </source>
</evidence>
<accession>A0A4R6XZP1</accession>
<keyword evidence="2" id="KW-1133">Transmembrane helix</keyword>
<evidence type="ECO:0000313" key="3">
    <source>
        <dbReference type="EMBL" id="TDR27011.1"/>
    </source>
</evidence>
<proteinExistence type="predicted"/>
<dbReference type="Proteomes" id="UP000294480">
    <property type="component" value="Unassembled WGS sequence"/>
</dbReference>
<name>A0A4R6XZP1_9BURK</name>